<gene>
    <name evidence="2" type="ORF">CWB99_09505</name>
</gene>
<evidence type="ECO:0000313" key="3">
    <source>
        <dbReference type="Proteomes" id="UP000310249"/>
    </source>
</evidence>
<protein>
    <recommendedName>
        <fullName evidence="1">TIR domain-containing protein</fullName>
    </recommendedName>
</protein>
<sequence length="281" mass="31866">MNIPSLTKEQSTRLLEDITHELQGKARPKCWMSASALARVLLSEWPALTEAQLTAQINTLLREHASQEGRKLRWCWYPSPRTLEMLWGHIKVVGEKAVPSYELQTQPLSPLATCQALPDDAPTWFISHNSQDQALCVALCEALASVQVNSWLCEFAIAYQDNISDAIVDGLQRAHGVLLVLSERSLKSTWVNKEYQQVNGLPCIIVIPKGDKLLSVETQPPPRTFKQLIEMKPELFTQEQYECWYHLGFTQQTDHPVYFWETAGNNQALLEVIQSIPNNSK</sequence>
<dbReference type="SUPFAM" id="SSF52200">
    <property type="entry name" value="Toll/Interleukin receptor TIR domain"/>
    <property type="match status" value="1"/>
</dbReference>
<evidence type="ECO:0000313" key="2">
    <source>
        <dbReference type="EMBL" id="TMP29419.1"/>
    </source>
</evidence>
<name>A0A5S3WPG1_9GAMM</name>
<dbReference type="InterPro" id="IPR000157">
    <property type="entry name" value="TIR_dom"/>
</dbReference>
<dbReference type="AlphaFoldDB" id="A0A5S3WPG1"/>
<dbReference type="RefSeq" id="WP_138551026.1">
    <property type="nucleotide sequence ID" value="NZ_PNCH01000017.1"/>
</dbReference>
<comment type="caution">
    <text evidence="2">The sequence shown here is derived from an EMBL/GenBank/DDBJ whole genome shotgun (WGS) entry which is preliminary data.</text>
</comment>
<feature type="domain" description="TIR" evidence="1">
    <location>
        <begin position="125"/>
        <end position="199"/>
    </location>
</feature>
<reference evidence="3" key="2">
    <citation type="submission" date="2019-06" db="EMBL/GenBank/DDBJ databases">
        <title>Co-occurence of chitin degradation, pigmentation and bioactivity in marine Pseudoalteromonas.</title>
        <authorList>
            <person name="Sonnenschein E.C."/>
            <person name="Bech P.K."/>
        </authorList>
    </citation>
    <scope>NUCLEOTIDE SEQUENCE [LARGE SCALE GENOMIC DNA]</scope>
    <source>
        <strain evidence="3">S2676</strain>
    </source>
</reference>
<dbReference type="Pfam" id="PF13676">
    <property type="entry name" value="TIR_2"/>
    <property type="match status" value="1"/>
</dbReference>
<dbReference type="Proteomes" id="UP000310249">
    <property type="component" value="Unassembled WGS sequence"/>
</dbReference>
<dbReference type="Gene3D" id="3.40.50.10140">
    <property type="entry name" value="Toll/interleukin-1 receptor homology (TIR) domain"/>
    <property type="match status" value="1"/>
</dbReference>
<evidence type="ECO:0000259" key="1">
    <source>
        <dbReference type="Pfam" id="PF13676"/>
    </source>
</evidence>
<dbReference type="OrthoDB" id="7055795at2"/>
<dbReference type="InterPro" id="IPR035897">
    <property type="entry name" value="Toll_tir_struct_dom_sf"/>
</dbReference>
<dbReference type="GO" id="GO:0007165">
    <property type="term" value="P:signal transduction"/>
    <property type="evidence" value="ECO:0007669"/>
    <property type="project" value="InterPro"/>
</dbReference>
<organism evidence="2 3">
    <name type="scientific">Pseudoalteromonas rubra</name>
    <dbReference type="NCBI Taxonomy" id="43658"/>
    <lineage>
        <taxon>Bacteria</taxon>
        <taxon>Pseudomonadati</taxon>
        <taxon>Pseudomonadota</taxon>
        <taxon>Gammaproteobacteria</taxon>
        <taxon>Alteromonadales</taxon>
        <taxon>Pseudoalteromonadaceae</taxon>
        <taxon>Pseudoalteromonas</taxon>
    </lineage>
</organism>
<accession>A0A5S3WPG1</accession>
<proteinExistence type="predicted"/>
<reference evidence="2 3" key="1">
    <citation type="submission" date="2018-01" db="EMBL/GenBank/DDBJ databases">
        <authorList>
            <person name="Paulsen S."/>
            <person name="Gram L.K."/>
        </authorList>
    </citation>
    <scope>NUCLEOTIDE SEQUENCE [LARGE SCALE GENOMIC DNA]</scope>
    <source>
        <strain evidence="2 3">S2676</strain>
    </source>
</reference>
<dbReference type="EMBL" id="PNCI01000018">
    <property type="protein sequence ID" value="TMP29419.1"/>
    <property type="molecule type" value="Genomic_DNA"/>
</dbReference>